<name>A0AA37U4I7_9RHOB</name>
<dbReference type="AlphaFoldDB" id="A0AA37U4I7"/>
<evidence type="ECO:0008006" key="4">
    <source>
        <dbReference type="Google" id="ProtNLM"/>
    </source>
</evidence>
<keyword evidence="3" id="KW-1185">Reference proteome</keyword>
<protein>
    <recommendedName>
        <fullName evidence="4">DUF1150 family protein</fullName>
    </recommendedName>
</protein>
<organism evidence="2 3">
    <name type="scientific">Cypionkella aquatica</name>
    <dbReference type="NCBI Taxonomy" id="1756042"/>
    <lineage>
        <taxon>Bacteria</taxon>
        <taxon>Pseudomonadati</taxon>
        <taxon>Pseudomonadota</taxon>
        <taxon>Alphaproteobacteria</taxon>
        <taxon>Rhodobacterales</taxon>
        <taxon>Paracoccaceae</taxon>
        <taxon>Cypionkella</taxon>
    </lineage>
</organism>
<dbReference type="RefSeq" id="WP_284326241.1">
    <property type="nucleotide sequence ID" value="NZ_BSPP01000011.1"/>
</dbReference>
<evidence type="ECO:0000313" key="3">
    <source>
        <dbReference type="Proteomes" id="UP001157355"/>
    </source>
</evidence>
<accession>A0AA37U4I7</accession>
<reference evidence="2" key="2">
    <citation type="submission" date="2023-01" db="EMBL/GenBank/DDBJ databases">
        <title>Draft genome sequence of Cypionkella aquatica strain NBRC 111766.</title>
        <authorList>
            <person name="Sun Q."/>
            <person name="Mori K."/>
        </authorList>
    </citation>
    <scope>NUCLEOTIDE SEQUENCE</scope>
    <source>
        <strain evidence="2">NBRC 111766</strain>
    </source>
</reference>
<dbReference type="Pfam" id="PF06620">
    <property type="entry name" value="DUF1150"/>
    <property type="match status" value="1"/>
</dbReference>
<proteinExistence type="predicted"/>
<evidence type="ECO:0000313" key="1">
    <source>
        <dbReference type="EMBL" id="GLS88066.1"/>
    </source>
</evidence>
<dbReference type="Proteomes" id="UP001157355">
    <property type="component" value="Unassembled WGS sequence"/>
</dbReference>
<gene>
    <name evidence="1" type="ORF">GCM10010873_30400</name>
    <name evidence="2" type="ORF">GCM10010873_34150</name>
</gene>
<evidence type="ECO:0000313" key="2">
    <source>
        <dbReference type="EMBL" id="GLS88441.1"/>
    </source>
</evidence>
<reference evidence="2 3" key="1">
    <citation type="journal article" date="2014" name="Int. J. Syst. Evol. Microbiol.">
        <title>Complete genome sequence of Corynebacterium casei LMG S-19264T (=DSM 44701T), isolated from a smear-ripened cheese.</title>
        <authorList>
            <consortium name="US DOE Joint Genome Institute (JGI-PGF)"/>
            <person name="Walter F."/>
            <person name="Albersmeier A."/>
            <person name="Kalinowski J."/>
            <person name="Ruckert C."/>
        </authorList>
    </citation>
    <scope>NUCLEOTIDE SEQUENCE [LARGE SCALE GENOMIC DNA]</scope>
    <source>
        <strain evidence="2 3">NBRC 111766</strain>
    </source>
</reference>
<dbReference type="EMBL" id="BSPP01000011">
    <property type="protein sequence ID" value="GLS88066.1"/>
    <property type="molecule type" value="Genomic_DNA"/>
</dbReference>
<comment type="caution">
    <text evidence="2">The sequence shown here is derived from an EMBL/GenBank/DDBJ whole genome shotgun (WGS) entry which is preliminary data.</text>
</comment>
<dbReference type="InterPro" id="IPR009531">
    <property type="entry name" value="DUF1150"/>
</dbReference>
<dbReference type="EMBL" id="BSPP01000012">
    <property type="protein sequence ID" value="GLS88441.1"/>
    <property type="molecule type" value="Genomic_DNA"/>
</dbReference>
<sequence>MDVKFDGLDEAADRIVYVRPIAVETLPEKVRAQINGMKTVYAVHGEDGEQLALVADRDLAFSLARQHDMAPVNAH</sequence>